<evidence type="ECO:0000313" key="2">
    <source>
        <dbReference type="Proteomes" id="UP000177950"/>
    </source>
</evidence>
<name>A0A1F6UJD9_9PROT</name>
<accession>A0A1F6UJD9</accession>
<proteinExistence type="predicted"/>
<comment type="caution">
    <text evidence="1">The sequence shown here is derived from an EMBL/GenBank/DDBJ whole genome shotgun (WGS) entry which is preliminary data.</text>
</comment>
<reference evidence="1 2" key="1">
    <citation type="journal article" date="2016" name="Nat. Commun.">
        <title>Thousands of microbial genomes shed light on interconnected biogeochemical processes in an aquifer system.</title>
        <authorList>
            <person name="Anantharaman K."/>
            <person name="Brown C.T."/>
            <person name="Hug L.A."/>
            <person name="Sharon I."/>
            <person name="Castelle C.J."/>
            <person name="Probst A.J."/>
            <person name="Thomas B.C."/>
            <person name="Singh A."/>
            <person name="Wilkins M.J."/>
            <person name="Karaoz U."/>
            <person name="Brodie E.L."/>
            <person name="Williams K.H."/>
            <person name="Hubbard S.S."/>
            <person name="Banfield J.F."/>
        </authorList>
    </citation>
    <scope>NUCLEOTIDE SEQUENCE [LARGE SCALE GENOMIC DNA]</scope>
</reference>
<dbReference type="EMBL" id="MFSV01000133">
    <property type="protein sequence ID" value="OGI57486.1"/>
    <property type="molecule type" value="Genomic_DNA"/>
</dbReference>
<dbReference type="AlphaFoldDB" id="A0A1F6UJD9"/>
<organism evidence="1 2">
    <name type="scientific">Candidatus Muproteobacteria bacterium RBG_19FT_COMBO_61_10</name>
    <dbReference type="NCBI Taxonomy" id="1817761"/>
    <lineage>
        <taxon>Bacteria</taxon>
        <taxon>Pseudomonadati</taxon>
        <taxon>Pseudomonadota</taxon>
        <taxon>Candidatus Muproteobacteria</taxon>
    </lineage>
</organism>
<dbReference type="Proteomes" id="UP000177950">
    <property type="component" value="Unassembled WGS sequence"/>
</dbReference>
<feature type="non-terminal residue" evidence="1">
    <location>
        <position position="66"/>
    </location>
</feature>
<sequence length="66" mass="7801">MPYFVFQISADRKLMPLNVFEKFKEAKDLCRELRQAQAADAKELIRMTFAKDEQEARRLLGNRRAP</sequence>
<protein>
    <submittedName>
        <fullName evidence="1">Uncharacterized protein</fullName>
    </submittedName>
</protein>
<gene>
    <name evidence="1" type="ORF">A2V58_09390</name>
</gene>
<evidence type="ECO:0000313" key="1">
    <source>
        <dbReference type="EMBL" id="OGI57486.1"/>
    </source>
</evidence>